<feature type="transmembrane region" description="Helical" evidence="1">
    <location>
        <begin position="84"/>
        <end position="101"/>
    </location>
</feature>
<feature type="transmembrane region" description="Helical" evidence="1">
    <location>
        <begin position="53"/>
        <end position="72"/>
    </location>
</feature>
<name>A0A6N7XMZ0_9FIRM</name>
<comment type="caution">
    <text evidence="2">The sequence shown here is derived from an EMBL/GenBank/DDBJ whole genome shotgun (WGS) entry which is preliminary data.</text>
</comment>
<feature type="transmembrane region" description="Helical" evidence="1">
    <location>
        <begin position="318"/>
        <end position="336"/>
    </location>
</feature>
<protein>
    <submittedName>
        <fullName evidence="2">DUF4153 domain-containing protein</fullName>
    </submittedName>
</protein>
<dbReference type="Pfam" id="PF13687">
    <property type="entry name" value="DUF4153"/>
    <property type="match status" value="1"/>
</dbReference>
<dbReference type="InterPro" id="IPR025291">
    <property type="entry name" value="DUF4153"/>
</dbReference>
<dbReference type="RefSeq" id="WP_154440823.1">
    <property type="nucleotide sequence ID" value="NZ_JAHLPJ010000001.1"/>
</dbReference>
<feature type="transmembrane region" description="Helical" evidence="1">
    <location>
        <begin position="21"/>
        <end position="38"/>
    </location>
</feature>
<feature type="transmembrane region" description="Helical" evidence="1">
    <location>
        <begin position="288"/>
        <end position="306"/>
    </location>
</feature>
<feature type="transmembrane region" description="Helical" evidence="1">
    <location>
        <begin position="143"/>
        <end position="168"/>
    </location>
</feature>
<feature type="transmembrane region" description="Helical" evidence="1">
    <location>
        <begin position="343"/>
        <end position="361"/>
    </location>
</feature>
<evidence type="ECO:0000256" key="1">
    <source>
        <dbReference type="SAM" id="Phobius"/>
    </source>
</evidence>
<keyword evidence="1" id="KW-0472">Membrane</keyword>
<proteinExistence type="predicted"/>
<organism evidence="2 3">
    <name type="scientific">Tissierella pigra</name>
    <dbReference type="NCBI Taxonomy" id="2607614"/>
    <lineage>
        <taxon>Bacteria</taxon>
        <taxon>Bacillati</taxon>
        <taxon>Bacillota</taxon>
        <taxon>Tissierellia</taxon>
        <taxon>Tissierellales</taxon>
        <taxon>Tissierellaceae</taxon>
        <taxon>Tissierella</taxon>
    </lineage>
</organism>
<accession>A0A6N7XMZ0</accession>
<dbReference type="Proteomes" id="UP000469523">
    <property type="component" value="Unassembled WGS sequence"/>
</dbReference>
<dbReference type="AlphaFoldDB" id="A0A6N7XMZ0"/>
<keyword evidence="1" id="KW-0812">Transmembrane</keyword>
<reference evidence="2 3" key="1">
    <citation type="submission" date="2019-09" db="EMBL/GenBank/DDBJ databases">
        <title>In-depth cultivation of the pig gut microbiome towards novel bacterial diversity and tailored functional studies.</title>
        <authorList>
            <person name="Wylensek D."/>
            <person name="Hitch T.C.A."/>
            <person name="Clavel T."/>
        </authorList>
    </citation>
    <scope>NUCLEOTIDE SEQUENCE [LARGE SCALE GENOMIC DNA]</scope>
    <source>
        <strain evidence="2 3">WCA3-693-APC-4?</strain>
    </source>
</reference>
<sequence length="587" mass="68904">MKVFGRIKSTLWNIQKSIKRFPITIGISTILAIFLIYLNESHLAWETKEKLDQITLVLGLGIPLSLFISLGIERFFEKNKLVSTILYCVGAGFLLLYYFIFLEDNNTAEISRYIGTMIFCILGFLYISRIGKNKDYEYYIMDIYYSFVLTFVYSFVLYFGLSAIFFTIDQLFDANVPVELYYYMFLIVFFIFAISLFLSKLPYVDTQYEEIEYGKPLTILLTYIVIPLITIYTIILYIYFGKILLTRIWPRGLVSHLVLWYSTISVGVIFLITPILDENKIANTFKTFFPKIIIPIILMMYISIYQRVNQYGITENRYYLIVLGLWVLGIMIYFAVKKPLKNIVIPISLSVIMLNSVYGPFSSFAISKYSQNKRFENILKRNHMISNGNIVLSPDITKDDKKEINNILSYFNTNHSIQDIKVLPKDFSFDKMENVFGFKYNAYMPYENNRYFYFGIYGNREPIDIKGFDYYINIEYWNEDKIETGGLTLQFNKTKNVLTISKDDRIILEQGIMEFVKDIYNKQASKEEDKEKSMVSYKDTTYNVSIRDSIDNIDLKFIFTNISGRIDDQDLLEIDNVEFILLISNKQ</sequence>
<gene>
    <name evidence="2" type="ORF">FYJ83_11885</name>
</gene>
<keyword evidence="1" id="KW-1133">Transmembrane helix</keyword>
<evidence type="ECO:0000313" key="3">
    <source>
        <dbReference type="Proteomes" id="UP000469523"/>
    </source>
</evidence>
<keyword evidence="3" id="KW-1185">Reference proteome</keyword>
<feature type="transmembrane region" description="Helical" evidence="1">
    <location>
        <begin position="180"/>
        <end position="198"/>
    </location>
</feature>
<feature type="transmembrane region" description="Helical" evidence="1">
    <location>
        <begin position="113"/>
        <end position="131"/>
    </location>
</feature>
<dbReference type="EMBL" id="VUNQ01000026">
    <property type="protein sequence ID" value="MSU02172.1"/>
    <property type="molecule type" value="Genomic_DNA"/>
</dbReference>
<evidence type="ECO:0000313" key="2">
    <source>
        <dbReference type="EMBL" id="MSU02172.1"/>
    </source>
</evidence>
<feature type="transmembrane region" description="Helical" evidence="1">
    <location>
        <begin position="259"/>
        <end position="276"/>
    </location>
</feature>
<feature type="transmembrane region" description="Helical" evidence="1">
    <location>
        <begin position="219"/>
        <end position="239"/>
    </location>
</feature>